<protein>
    <submittedName>
        <fullName evidence="9">Mitochondrial uncoupling protein 4</fullName>
    </submittedName>
</protein>
<evidence type="ECO:0000256" key="8">
    <source>
        <dbReference type="SAM" id="MobiDB-lite"/>
    </source>
</evidence>
<evidence type="ECO:0000256" key="2">
    <source>
        <dbReference type="ARBA" id="ARBA00006375"/>
    </source>
</evidence>
<feature type="compositionally biased region" description="Basic and acidic residues" evidence="8">
    <location>
        <begin position="99"/>
        <end position="112"/>
    </location>
</feature>
<feature type="compositionally biased region" description="Gly residues" evidence="8">
    <location>
        <begin position="113"/>
        <end position="124"/>
    </location>
</feature>
<dbReference type="EMBL" id="JACGWM010000006">
    <property type="protein sequence ID" value="KAL0367929.1"/>
    <property type="molecule type" value="Genomic_DNA"/>
</dbReference>
<feature type="compositionally biased region" description="Basic and acidic residues" evidence="8">
    <location>
        <begin position="73"/>
        <end position="83"/>
    </location>
</feature>
<comment type="caution">
    <text evidence="9">The sequence shown here is derived from an EMBL/GenBank/DDBJ whole genome shotgun (WGS) entry which is preliminary data.</text>
</comment>
<proteinExistence type="inferred from homology"/>
<comment type="subcellular location">
    <subcellularLocation>
        <location evidence="1">Membrane</location>
        <topology evidence="1">Multi-pass membrane protein</topology>
    </subcellularLocation>
</comment>
<dbReference type="SUPFAM" id="SSF103506">
    <property type="entry name" value="Mitochondrial carrier"/>
    <property type="match status" value="1"/>
</dbReference>
<dbReference type="Gene3D" id="1.50.40.10">
    <property type="entry name" value="Mitochondrial carrier domain"/>
    <property type="match status" value="1"/>
</dbReference>
<evidence type="ECO:0000256" key="5">
    <source>
        <dbReference type="ARBA" id="ARBA00022737"/>
    </source>
</evidence>
<evidence type="ECO:0000256" key="4">
    <source>
        <dbReference type="ARBA" id="ARBA00022692"/>
    </source>
</evidence>
<keyword evidence="7" id="KW-0472">Membrane</keyword>
<keyword evidence="3" id="KW-0813">Transport</keyword>
<dbReference type="InterPro" id="IPR050391">
    <property type="entry name" value="Mito_Metabolite_Transporter"/>
</dbReference>
<name>A0AAW2QJV6_9LAMI</name>
<reference evidence="9" key="1">
    <citation type="submission" date="2020-06" db="EMBL/GenBank/DDBJ databases">
        <authorList>
            <person name="Li T."/>
            <person name="Hu X."/>
            <person name="Zhang T."/>
            <person name="Song X."/>
            <person name="Zhang H."/>
            <person name="Dai N."/>
            <person name="Sheng W."/>
            <person name="Hou X."/>
            <person name="Wei L."/>
        </authorList>
    </citation>
    <scope>NUCLEOTIDE SEQUENCE</scope>
    <source>
        <strain evidence="9">KEN8</strain>
        <tissue evidence="9">Leaf</tissue>
    </source>
</reference>
<keyword evidence="5" id="KW-0677">Repeat</keyword>
<organism evidence="9">
    <name type="scientific">Sesamum calycinum</name>
    <dbReference type="NCBI Taxonomy" id="2727403"/>
    <lineage>
        <taxon>Eukaryota</taxon>
        <taxon>Viridiplantae</taxon>
        <taxon>Streptophyta</taxon>
        <taxon>Embryophyta</taxon>
        <taxon>Tracheophyta</taxon>
        <taxon>Spermatophyta</taxon>
        <taxon>Magnoliopsida</taxon>
        <taxon>eudicotyledons</taxon>
        <taxon>Gunneridae</taxon>
        <taxon>Pentapetalae</taxon>
        <taxon>asterids</taxon>
        <taxon>lamiids</taxon>
        <taxon>Lamiales</taxon>
        <taxon>Pedaliaceae</taxon>
        <taxon>Sesamum</taxon>
    </lineage>
</organism>
<dbReference type="GO" id="GO:0016020">
    <property type="term" value="C:membrane"/>
    <property type="evidence" value="ECO:0007669"/>
    <property type="project" value="UniProtKB-SubCell"/>
</dbReference>
<dbReference type="InterPro" id="IPR023395">
    <property type="entry name" value="MCP_dom_sf"/>
</dbReference>
<keyword evidence="6" id="KW-1133">Transmembrane helix</keyword>
<feature type="region of interest" description="Disordered" evidence="8">
    <location>
        <begin position="1"/>
        <end position="136"/>
    </location>
</feature>
<comment type="similarity">
    <text evidence="2">Belongs to the mitochondrial carrier (TC 2.A.29) family.</text>
</comment>
<keyword evidence="4" id="KW-0812">Transmembrane</keyword>
<sequence>MVRMQADGRLPPAQRRNYKSKNEGIGNYSDEQERGNRQPVAWVVPHSEPSDAGDGVAAGVLRPVQGDDFGEGSDERRTGDTRHGKLRSGVRGGGGVEPGGRDQDTSDEHEGGGGDGGAVQWGGGLRDEDDKGRGPMALYKGFIPTISRQGPFTVVLFVTLEQVRKLFKDF</sequence>
<dbReference type="PANTHER" id="PTHR45618">
    <property type="entry name" value="MITOCHONDRIAL DICARBOXYLATE CARRIER-RELATED"/>
    <property type="match status" value="1"/>
</dbReference>
<evidence type="ECO:0000256" key="7">
    <source>
        <dbReference type="ARBA" id="ARBA00023136"/>
    </source>
</evidence>
<gene>
    <name evidence="9" type="ORF">Scaly_1011800</name>
</gene>
<dbReference type="InterPro" id="IPR018108">
    <property type="entry name" value="MCP_transmembrane"/>
</dbReference>
<evidence type="ECO:0000313" key="9">
    <source>
        <dbReference type="EMBL" id="KAL0367929.1"/>
    </source>
</evidence>
<accession>A0AAW2QJV6</accession>
<dbReference type="Pfam" id="PF00153">
    <property type="entry name" value="Mito_carr"/>
    <property type="match status" value="1"/>
</dbReference>
<evidence type="ECO:0000256" key="6">
    <source>
        <dbReference type="ARBA" id="ARBA00022989"/>
    </source>
</evidence>
<evidence type="ECO:0000256" key="3">
    <source>
        <dbReference type="ARBA" id="ARBA00022448"/>
    </source>
</evidence>
<dbReference type="AlphaFoldDB" id="A0AAW2QJV6"/>
<evidence type="ECO:0000256" key="1">
    <source>
        <dbReference type="ARBA" id="ARBA00004141"/>
    </source>
</evidence>
<reference evidence="9" key="2">
    <citation type="journal article" date="2024" name="Plant">
        <title>Genomic evolution and insights into agronomic trait innovations of Sesamum species.</title>
        <authorList>
            <person name="Miao H."/>
            <person name="Wang L."/>
            <person name="Qu L."/>
            <person name="Liu H."/>
            <person name="Sun Y."/>
            <person name="Le M."/>
            <person name="Wang Q."/>
            <person name="Wei S."/>
            <person name="Zheng Y."/>
            <person name="Lin W."/>
            <person name="Duan Y."/>
            <person name="Cao H."/>
            <person name="Xiong S."/>
            <person name="Wang X."/>
            <person name="Wei L."/>
            <person name="Li C."/>
            <person name="Ma Q."/>
            <person name="Ju M."/>
            <person name="Zhao R."/>
            <person name="Li G."/>
            <person name="Mu C."/>
            <person name="Tian Q."/>
            <person name="Mei H."/>
            <person name="Zhang T."/>
            <person name="Gao T."/>
            <person name="Zhang H."/>
        </authorList>
    </citation>
    <scope>NUCLEOTIDE SEQUENCE</scope>
    <source>
        <strain evidence="9">KEN8</strain>
    </source>
</reference>